<dbReference type="SMART" id="SM00248">
    <property type="entry name" value="ANK"/>
    <property type="match status" value="3"/>
</dbReference>
<dbReference type="PANTHER" id="PTHR24198">
    <property type="entry name" value="ANKYRIN REPEAT AND PROTEIN KINASE DOMAIN-CONTAINING PROTEIN"/>
    <property type="match status" value="1"/>
</dbReference>
<feature type="repeat" description="ANK" evidence="3">
    <location>
        <begin position="86"/>
        <end position="107"/>
    </location>
</feature>
<gene>
    <name evidence="4" type="ORF">QVD17_20559</name>
</gene>
<evidence type="ECO:0000313" key="5">
    <source>
        <dbReference type="Proteomes" id="UP001229421"/>
    </source>
</evidence>
<comment type="caution">
    <text evidence="4">The sequence shown here is derived from an EMBL/GenBank/DDBJ whole genome shotgun (WGS) entry which is preliminary data.</text>
</comment>
<dbReference type="PROSITE" id="PS50297">
    <property type="entry name" value="ANK_REP_REGION"/>
    <property type="match status" value="1"/>
</dbReference>
<sequence>MVFHMSTANMTTEIYEATKLYEATMLYEASLAGNVEALNSLLLLDELIVHRLSLTRLHMTTMRGFRDVALIILTGQPKLITALDFLRRTPLHLASVFGNLDMVRTLVWERGGRDVCCFQDQDGLTPLHWAIINKHLDVVKHSSNRSTH</sequence>
<name>A0AAD8KLQ6_TARER</name>
<proteinExistence type="predicted"/>
<accession>A0AAD8KLQ6</accession>
<evidence type="ECO:0000256" key="2">
    <source>
        <dbReference type="ARBA" id="ARBA00023043"/>
    </source>
</evidence>
<dbReference type="Pfam" id="PF12796">
    <property type="entry name" value="Ank_2"/>
    <property type="match status" value="1"/>
</dbReference>
<organism evidence="4 5">
    <name type="scientific">Tagetes erecta</name>
    <name type="common">African marigold</name>
    <dbReference type="NCBI Taxonomy" id="13708"/>
    <lineage>
        <taxon>Eukaryota</taxon>
        <taxon>Viridiplantae</taxon>
        <taxon>Streptophyta</taxon>
        <taxon>Embryophyta</taxon>
        <taxon>Tracheophyta</taxon>
        <taxon>Spermatophyta</taxon>
        <taxon>Magnoliopsida</taxon>
        <taxon>eudicotyledons</taxon>
        <taxon>Gunneridae</taxon>
        <taxon>Pentapetalae</taxon>
        <taxon>asterids</taxon>
        <taxon>campanulids</taxon>
        <taxon>Asterales</taxon>
        <taxon>Asteraceae</taxon>
        <taxon>Asteroideae</taxon>
        <taxon>Heliantheae alliance</taxon>
        <taxon>Tageteae</taxon>
        <taxon>Tagetes</taxon>
    </lineage>
</organism>
<protein>
    <submittedName>
        <fullName evidence="4">Uncharacterized protein</fullName>
    </submittedName>
</protein>
<dbReference type="PANTHER" id="PTHR24198:SF165">
    <property type="entry name" value="ANKYRIN REPEAT-CONTAINING PROTEIN-RELATED"/>
    <property type="match status" value="1"/>
</dbReference>
<reference evidence="4" key="1">
    <citation type="journal article" date="2023" name="bioRxiv">
        <title>Improved chromosome-level genome assembly for marigold (Tagetes erecta).</title>
        <authorList>
            <person name="Jiang F."/>
            <person name="Yuan L."/>
            <person name="Wang S."/>
            <person name="Wang H."/>
            <person name="Xu D."/>
            <person name="Wang A."/>
            <person name="Fan W."/>
        </authorList>
    </citation>
    <scope>NUCLEOTIDE SEQUENCE</scope>
    <source>
        <strain evidence="4">WSJ</strain>
        <tissue evidence="4">Leaf</tissue>
    </source>
</reference>
<dbReference type="PROSITE" id="PS50088">
    <property type="entry name" value="ANK_REPEAT"/>
    <property type="match status" value="1"/>
</dbReference>
<dbReference type="EMBL" id="JAUHHV010000005">
    <property type="protein sequence ID" value="KAK1425212.1"/>
    <property type="molecule type" value="Genomic_DNA"/>
</dbReference>
<keyword evidence="5" id="KW-1185">Reference proteome</keyword>
<keyword evidence="2 3" id="KW-0040">ANK repeat</keyword>
<dbReference type="InterPro" id="IPR002110">
    <property type="entry name" value="Ankyrin_rpt"/>
</dbReference>
<evidence type="ECO:0000256" key="3">
    <source>
        <dbReference type="PROSITE-ProRule" id="PRU00023"/>
    </source>
</evidence>
<dbReference type="SUPFAM" id="SSF48403">
    <property type="entry name" value="Ankyrin repeat"/>
    <property type="match status" value="1"/>
</dbReference>
<dbReference type="InterPro" id="IPR036770">
    <property type="entry name" value="Ankyrin_rpt-contain_sf"/>
</dbReference>
<keyword evidence="1" id="KW-0677">Repeat</keyword>
<evidence type="ECO:0000313" key="4">
    <source>
        <dbReference type="EMBL" id="KAK1425212.1"/>
    </source>
</evidence>
<dbReference type="Proteomes" id="UP001229421">
    <property type="component" value="Unassembled WGS sequence"/>
</dbReference>
<evidence type="ECO:0000256" key="1">
    <source>
        <dbReference type="ARBA" id="ARBA00022737"/>
    </source>
</evidence>
<dbReference type="AlphaFoldDB" id="A0AAD8KLQ6"/>
<dbReference type="Gene3D" id="1.25.40.20">
    <property type="entry name" value="Ankyrin repeat-containing domain"/>
    <property type="match status" value="1"/>
</dbReference>